<evidence type="ECO:0000256" key="1">
    <source>
        <dbReference type="SAM" id="MobiDB-lite"/>
    </source>
</evidence>
<evidence type="ECO:0000313" key="3">
    <source>
        <dbReference type="EMBL" id="KAJ3688290.1"/>
    </source>
</evidence>
<dbReference type="CDD" id="cd09917">
    <property type="entry name" value="F-box_SF"/>
    <property type="match status" value="1"/>
</dbReference>
<feature type="region of interest" description="Disordered" evidence="1">
    <location>
        <begin position="1"/>
        <end position="26"/>
    </location>
</feature>
<proteinExistence type="predicted"/>
<gene>
    <name evidence="3" type="ORF">LUZ61_017454</name>
</gene>
<dbReference type="Gene3D" id="1.20.1280.50">
    <property type="match status" value="1"/>
</dbReference>
<dbReference type="PANTHER" id="PTHR33110">
    <property type="entry name" value="F-BOX/KELCH-REPEAT PROTEIN-RELATED"/>
    <property type="match status" value="1"/>
</dbReference>
<name>A0AAD6EL08_9POAL</name>
<dbReference type="Pfam" id="PF00646">
    <property type="entry name" value="F-box"/>
    <property type="match status" value="1"/>
</dbReference>
<organism evidence="3 4">
    <name type="scientific">Rhynchospora tenuis</name>
    <dbReference type="NCBI Taxonomy" id="198213"/>
    <lineage>
        <taxon>Eukaryota</taxon>
        <taxon>Viridiplantae</taxon>
        <taxon>Streptophyta</taxon>
        <taxon>Embryophyta</taxon>
        <taxon>Tracheophyta</taxon>
        <taxon>Spermatophyta</taxon>
        <taxon>Magnoliopsida</taxon>
        <taxon>Liliopsida</taxon>
        <taxon>Poales</taxon>
        <taxon>Cyperaceae</taxon>
        <taxon>Cyperoideae</taxon>
        <taxon>Rhynchosporeae</taxon>
        <taxon>Rhynchospora</taxon>
    </lineage>
</organism>
<dbReference type="SUPFAM" id="SSF81383">
    <property type="entry name" value="F-box domain"/>
    <property type="match status" value="1"/>
</dbReference>
<feature type="domain" description="F-box" evidence="2">
    <location>
        <begin position="29"/>
        <end position="70"/>
    </location>
</feature>
<dbReference type="SMART" id="SM00256">
    <property type="entry name" value="FBOX"/>
    <property type="match status" value="1"/>
</dbReference>
<evidence type="ECO:0000259" key="2">
    <source>
        <dbReference type="SMART" id="SM00256"/>
    </source>
</evidence>
<accession>A0AAD6EL08</accession>
<dbReference type="InterPro" id="IPR001810">
    <property type="entry name" value="F-box_dom"/>
</dbReference>
<evidence type="ECO:0000313" key="4">
    <source>
        <dbReference type="Proteomes" id="UP001210211"/>
    </source>
</evidence>
<keyword evidence="4" id="KW-1185">Reference proteome</keyword>
<feature type="compositionally biased region" description="Polar residues" evidence="1">
    <location>
        <begin position="9"/>
        <end position="18"/>
    </location>
</feature>
<dbReference type="InterPro" id="IPR036047">
    <property type="entry name" value="F-box-like_dom_sf"/>
</dbReference>
<dbReference type="AlphaFoldDB" id="A0AAD6EL08"/>
<protein>
    <recommendedName>
        <fullName evidence="2">F-box domain-containing protein</fullName>
    </recommendedName>
</protein>
<dbReference type="Proteomes" id="UP001210211">
    <property type="component" value="Unassembled WGS sequence"/>
</dbReference>
<dbReference type="Pfam" id="PF03478">
    <property type="entry name" value="Beta-prop_KIB1-4"/>
    <property type="match status" value="1"/>
</dbReference>
<dbReference type="EMBL" id="JAMRDG010000002">
    <property type="protein sequence ID" value="KAJ3688290.1"/>
    <property type="molecule type" value="Genomic_DNA"/>
</dbReference>
<comment type="caution">
    <text evidence="3">The sequence shown here is derived from an EMBL/GenBank/DDBJ whole genome shotgun (WGS) entry which is preliminary data.</text>
</comment>
<reference evidence="3 4" key="1">
    <citation type="journal article" date="2022" name="Cell">
        <title>Repeat-based holocentromeres influence genome architecture and karyotype evolution.</title>
        <authorList>
            <person name="Hofstatter P.G."/>
            <person name="Thangavel G."/>
            <person name="Lux T."/>
            <person name="Neumann P."/>
            <person name="Vondrak T."/>
            <person name="Novak P."/>
            <person name="Zhang M."/>
            <person name="Costa L."/>
            <person name="Castellani M."/>
            <person name="Scott A."/>
            <person name="Toegelov H."/>
            <person name="Fuchs J."/>
            <person name="Mata-Sucre Y."/>
            <person name="Dias Y."/>
            <person name="Vanzela A.L.L."/>
            <person name="Huettel B."/>
            <person name="Almeida C.C.S."/>
            <person name="Simkova H."/>
            <person name="Souza G."/>
            <person name="Pedrosa-Harand A."/>
            <person name="Macas J."/>
            <person name="Mayer K.F.X."/>
            <person name="Houben A."/>
            <person name="Marques A."/>
        </authorList>
    </citation>
    <scope>NUCLEOTIDE SEQUENCE [LARGE SCALE GENOMIC DNA]</scope>
    <source>
        <strain evidence="3">RhyTen1mFocal</strain>
    </source>
</reference>
<dbReference type="InterPro" id="IPR005174">
    <property type="entry name" value="KIB1-4_b-propeller"/>
</dbReference>
<sequence>MALRPSLPCSKTATSPDTDQAEEPDWSDLPPEILCLISRKIADISDFVRFRVVCKRWRSAVRASDLTPQLPWIYLNLDRFEGYLQFYSLLTGKTYTVNVLEKKSVIGPAYNYVLCYDIYKKCYLFNPLTKEELSLPSPPSEVLFPNCVPSGPSHPDQSSRFIVISTFVGSGSTPLYFCQPGNQKWTKIRGSASLFRDSIVPGEFKASGFTFYEGRCYATVHETGSTMVIELATNTLIHVVPRPELYLSTFGPVHLVVSFGQILRVHQNGKNSFCIYQLAIGNRDEKQMEPCWIKIDNISNQFLFLHESHGCSFSTEDFPSFVGNSIYFFKGPSYGKRTFQLFRYDIKEREIEVLPGPVNFGYYWFVPCLC</sequence>